<evidence type="ECO:0000256" key="4">
    <source>
        <dbReference type="ARBA" id="ARBA00023285"/>
    </source>
</evidence>
<organism evidence="6">
    <name type="scientific">hydrothermal vent metagenome</name>
    <dbReference type="NCBI Taxonomy" id="652676"/>
    <lineage>
        <taxon>unclassified sequences</taxon>
        <taxon>metagenomes</taxon>
        <taxon>ecological metagenomes</taxon>
    </lineage>
</organism>
<dbReference type="GO" id="GO:0031419">
    <property type="term" value="F:cobalamin binding"/>
    <property type="evidence" value="ECO:0007669"/>
    <property type="project" value="UniProtKB-KW"/>
</dbReference>
<sequence>PEMIDDGYTAGDKIKGKVLHAKYSRYMQRMAEANPELVDEMAEHGCRFTHHSSIAPTGTISLSLANNASNGIEPSFAHHYARNVIREGKKTKEKIDVFSFELLAYRAMVNPNAMPYSENEDEQLPDYFISSEEVTPKQHVDIQAAAQLWIDSSISKTANVPTDYPFEDFKNIYEYAYDKGLKGCTTFRFNPEVFQGVLVKESDLENTTYQFTLDDGSTVELKGNEEIDYDGEIHTAANLFDALKEGYYGKF</sequence>
<proteinExistence type="predicted"/>
<evidence type="ECO:0000256" key="1">
    <source>
        <dbReference type="ARBA" id="ARBA00001922"/>
    </source>
</evidence>
<keyword evidence="3 6" id="KW-0560">Oxidoreductase</keyword>
<evidence type="ECO:0000259" key="5">
    <source>
        <dbReference type="Pfam" id="PF02867"/>
    </source>
</evidence>
<accession>A0A3B0XHR5</accession>
<feature type="non-terminal residue" evidence="6">
    <location>
        <position position="1"/>
    </location>
</feature>
<keyword evidence="4" id="KW-0170">Cobalt</keyword>
<dbReference type="Pfam" id="PF02867">
    <property type="entry name" value="Ribonuc_red_lgC"/>
    <property type="match status" value="1"/>
</dbReference>
<evidence type="ECO:0000256" key="2">
    <source>
        <dbReference type="ARBA" id="ARBA00022628"/>
    </source>
</evidence>
<dbReference type="SUPFAM" id="SSF51998">
    <property type="entry name" value="PFL-like glycyl radical enzymes"/>
    <property type="match status" value="1"/>
</dbReference>
<evidence type="ECO:0000313" key="6">
    <source>
        <dbReference type="EMBL" id="VAW67835.1"/>
    </source>
</evidence>
<keyword evidence="2" id="KW-0846">Cobalamin</keyword>
<feature type="domain" description="Ribonucleotide reductase large subunit C-terminal" evidence="5">
    <location>
        <begin position="23"/>
        <end position="186"/>
    </location>
</feature>
<dbReference type="AlphaFoldDB" id="A0A3B0XHR5"/>
<dbReference type="Gene3D" id="3.20.70.20">
    <property type="match status" value="1"/>
</dbReference>
<dbReference type="EMBL" id="UOFH01000408">
    <property type="protein sequence ID" value="VAW67835.1"/>
    <property type="molecule type" value="Genomic_DNA"/>
</dbReference>
<dbReference type="PANTHER" id="PTHR43371:SF1">
    <property type="entry name" value="RIBONUCLEOSIDE-DIPHOSPHATE REDUCTASE"/>
    <property type="match status" value="1"/>
</dbReference>
<protein>
    <submittedName>
        <fullName evidence="6">Ribonucleotide reductase of class II (Coenzyme B12-dependent)</fullName>
        <ecNumber evidence="6">1.17.4.1</ecNumber>
    </submittedName>
</protein>
<dbReference type="EC" id="1.17.4.1" evidence="6"/>
<dbReference type="GO" id="GO:0004748">
    <property type="term" value="F:ribonucleoside-diphosphate reductase activity, thioredoxin disulfide as acceptor"/>
    <property type="evidence" value="ECO:0007669"/>
    <property type="project" value="UniProtKB-EC"/>
</dbReference>
<comment type="cofactor">
    <cofactor evidence="1">
        <name>adenosylcob(III)alamin</name>
        <dbReference type="ChEBI" id="CHEBI:18408"/>
    </cofactor>
</comment>
<gene>
    <name evidence="6" type="ORF">MNBD_GAMMA08-81</name>
</gene>
<evidence type="ECO:0000256" key="3">
    <source>
        <dbReference type="ARBA" id="ARBA00023002"/>
    </source>
</evidence>
<dbReference type="InterPro" id="IPR000788">
    <property type="entry name" value="RNR_lg_C"/>
</dbReference>
<dbReference type="InterPro" id="IPR050862">
    <property type="entry name" value="RdRp_reductase_class-2"/>
</dbReference>
<reference evidence="6" key="1">
    <citation type="submission" date="2018-06" db="EMBL/GenBank/DDBJ databases">
        <authorList>
            <person name="Zhirakovskaya E."/>
        </authorList>
    </citation>
    <scope>NUCLEOTIDE SEQUENCE</scope>
</reference>
<dbReference type="PANTHER" id="PTHR43371">
    <property type="entry name" value="VITAMIN B12-DEPENDENT RIBONUCLEOTIDE REDUCTASE"/>
    <property type="match status" value="1"/>
</dbReference>
<name>A0A3B0XHR5_9ZZZZ</name>